<dbReference type="HAMAP" id="MF_02077">
    <property type="entry name" value="Amj_flippase"/>
    <property type="match status" value="1"/>
</dbReference>
<feature type="transmembrane region" description="Helical" evidence="1">
    <location>
        <begin position="37"/>
        <end position="59"/>
    </location>
</feature>
<gene>
    <name evidence="1" type="primary">amj</name>
    <name evidence="2" type="ORF">SAMN04487911_14516</name>
</gene>
<evidence type="ECO:0000256" key="1">
    <source>
        <dbReference type="HAMAP-Rule" id="MF_02077"/>
    </source>
</evidence>
<dbReference type="Pfam" id="PF10997">
    <property type="entry name" value="Amj"/>
    <property type="match status" value="1"/>
</dbReference>
<organism evidence="2 3">
    <name type="scientific">Arenibacter nanhaiticus</name>
    <dbReference type="NCBI Taxonomy" id="558155"/>
    <lineage>
        <taxon>Bacteria</taxon>
        <taxon>Pseudomonadati</taxon>
        <taxon>Bacteroidota</taxon>
        <taxon>Flavobacteriia</taxon>
        <taxon>Flavobacteriales</taxon>
        <taxon>Flavobacteriaceae</taxon>
        <taxon>Arenibacter</taxon>
    </lineage>
</organism>
<dbReference type="InterPro" id="IPR021260">
    <property type="entry name" value="Amj"/>
</dbReference>
<keyword evidence="1" id="KW-1003">Cell membrane</keyword>
<feature type="transmembrane region" description="Helical" evidence="1">
    <location>
        <begin position="192"/>
        <end position="216"/>
    </location>
</feature>
<keyword evidence="1" id="KW-0133">Cell shape</keyword>
<feature type="transmembrane region" description="Helical" evidence="1">
    <location>
        <begin position="157"/>
        <end position="180"/>
    </location>
</feature>
<dbReference type="AlphaFoldDB" id="A0A1M6MPP5"/>
<feature type="transmembrane region" description="Helical" evidence="1">
    <location>
        <begin position="79"/>
        <end position="100"/>
    </location>
</feature>
<dbReference type="EMBL" id="FQYX01000045">
    <property type="protein sequence ID" value="SHJ85412.1"/>
    <property type="molecule type" value="Genomic_DNA"/>
</dbReference>
<keyword evidence="1" id="KW-0812">Transmembrane</keyword>
<keyword evidence="1" id="KW-1133">Transmembrane helix</keyword>
<keyword evidence="1" id="KW-0813">Transport</keyword>
<dbReference type="GO" id="GO:0071555">
    <property type="term" value="P:cell wall organization"/>
    <property type="evidence" value="ECO:0007669"/>
    <property type="project" value="UniProtKB-KW"/>
</dbReference>
<dbReference type="GO" id="GO:0009252">
    <property type="term" value="P:peptidoglycan biosynthetic process"/>
    <property type="evidence" value="ECO:0007669"/>
    <property type="project" value="UniProtKB-UniRule"/>
</dbReference>
<protein>
    <recommendedName>
        <fullName evidence="1">Lipid II flippase Amj</fullName>
    </recommendedName>
</protein>
<dbReference type="GO" id="GO:0005886">
    <property type="term" value="C:plasma membrane"/>
    <property type="evidence" value="ECO:0007669"/>
    <property type="project" value="UniProtKB-SubCell"/>
</dbReference>
<comment type="subcellular location">
    <subcellularLocation>
        <location evidence="1">Cell membrane</location>
        <topology evidence="1">Multi-pass membrane protein</topology>
    </subcellularLocation>
</comment>
<keyword evidence="1" id="KW-0472">Membrane</keyword>
<dbReference type="Proteomes" id="UP000184231">
    <property type="component" value="Unassembled WGS sequence"/>
</dbReference>
<dbReference type="GO" id="GO:0008360">
    <property type="term" value="P:regulation of cell shape"/>
    <property type="evidence" value="ECO:0007669"/>
    <property type="project" value="UniProtKB-KW"/>
</dbReference>
<dbReference type="GO" id="GO:0015648">
    <property type="term" value="F:lipid-linked peptidoglycan transporter activity"/>
    <property type="evidence" value="ECO:0007669"/>
    <property type="project" value="UniProtKB-UniRule"/>
</dbReference>
<keyword evidence="1" id="KW-0961">Cell wall biogenesis/degradation</keyword>
<dbReference type="RefSeq" id="WP_072765924.1">
    <property type="nucleotide sequence ID" value="NZ_FQYX01000045.1"/>
</dbReference>
<evidence type="ECO:0000313" key="3">
    <source>
        <dbReference type="Proteomes" id="UP000184231"/>
    </source>
</evidence>
<feature type="transmembrane region" description="Helical" evidence="1">
    <location>
        <begin position="6"/>
        <end position="25"/>
    </location>
</feature>
<comment type="pathway">
    <text evidence="1">Cell wall biogenesis; peptidoglycan biosynthesis.</text>
</comment>
<evidence type="ECO:0000313" key="2">
    <source>
        <dbReference type="EMBL" id="SHJ85412.1"/>
    </source>
</evidence>
<feature type="transmembrane region" description="Helical" evidence="1">
    <location>
        <begin position="237"/>
        <end position="262"/>
    </location>
</feature>
<sequence>MTLQIIIVLLLTFVIHLISTLSYSVRIVGTRTRKIAVSFALFNIMVLISRTSNSFQAPLLAKWVENNINLNIDPGTYEIRLILLATTIATIFGALLIPTFQRVLSKAVMNFSIHKSIPKLILHSFTKTGINQLRNEISIPDKGNFTLNSETKFPLKIFIFNIIAVAILSVGVLSSLYAGFITPELRTTASSMSAIVNGFATILMFVIIDPNLSILTDEVVEGKFTESEFRRTIRFMVLARLIGTVLAQFLLVPFAHFIAFAAKVI</sequence>
<proteinExistence type="inferred from homology"/>
<accession>A0A1M6MPP5</accession>
<name>A0A1M6MPP5_9FLAO</name>
<dbReference type="UniPathway" id="UPA00219"/>
<reference evidence="2 3" key="1">
    <citation type="submission" date="2016-11" db="EMBL/GenBank/DDBJ databases">
        <authorList>
            <person name="Jaros S."/>
            <person name="Januszkiewicz K."/>
            <person name="Wedrychowicz H."/>
        </authorList>
    </citation>
    <scope>NUCLEOTIDE SEQUENCE [LARGE SCALE GENOMIC DNA]</scope>
    <source>
        <strain evidence="2 3">CGMCC 1.8863</strain>
    </source>
</reference>
<comment type="function">
    <text evidence="1">Involved in peptidoglycan biosynthesis. Transports lipid-linked peptidoglycan precursors from the inner to the outer leaflet of the cytoplasmic membrane.</text>
</comment>
<dbReference type="OrthoDB" id="7888986at2"/>
<comment type="similarity">
    <text evidence="1">Belongs to the Amj family.</text>
</comment>
<keyword evidence="1" id="KW-0573">Peptidoglycan synthesis</keyword>
<keyword evidence="3" id="KW-1185">Reference proteome</keyword>